<dbReference type="InterPro" id="IPR001451">
    <property type="entry name" value="Hexapep"/>
</dbReference>
<organism evidence="2 3">
    <name type="scientific">Arthrobacter halodurans</name>
    <dbReference type="NCBI Taxonomy" id="516699"/>
    <lineage>
        <taxon>Bacteria</taxon>
        <taxon>Bacillati</taxon>
        <taxon>Actinomycetota</taxon>
        <taxon>Actinomycetes</taxon>
        <taxon>Micrococcales</taxon>
        <taxon>Micrococcaceae</taxon>
        <taxon>Arthrobacter</taxon>
    </lineage>
</organism>
<keyword evidence="3" id="KW-1185">Reference proteome</keyword>
<name>A0ABV4UK41_9MICC</name>
<keyword evidence="2" id="KW-0012">Acyltransferase</keyword>
<proteinExistence type="predicted"/>
<keyword evidence="2" id="KW-0808">Transferase</keyword>
<dbReference type="RefSeq" id="WP_373971133.1">
    <property type="nucleotide sequence ID" value="NZ_JBHDLJ010000003.1"/>
</dbReference>
<dbReference type="InterPro" id="IPR005881">
    <property type="entry name" value="Ser_O-AcTrfase"/>
</dbReference>
<dbReference type="Pfam" id="PF00132">
    <property type="entry name" value="Hexapep"/>
    <property type="match status" value="1"/>
</dbReference>
<dbReference type="Gene3D" id="2.160.10.10">
    <property type="entry name" value="Hexapeptide repeat proteins"/>
    <property type="match status" value="1"/>
</dbReference>
<dbReference type="InterPro" id="IPR011004">
    <property type="entry name" value="Trimer_LpxA-like_sf"/>
</dbReference>
<dbReference type="GO" id="GO:0009001">
    <property type="term" value="F:serine O-acetyltransferase activity"/>
    <property type="evidence" value="ECO:0007669"/>
    <property type="project" value="UniProtKB-EC"/>
</dbReference>
<dbReference type="PIRSF" id="PIRSF000441">
    <property type="entry name" value="CysE"/>
    <property type="match status" value="1"/>
</dbReference>
<sequence>MTLFFYRIGHWSYRRKIPIAPRVCTVLTQLIFGAHIPSSCSIGQGTKIAYGGSGLVVHARARIGKDCLLSPGVVIGGRAGQNGVPVVHDNVSIFPGAKILGAVEIGNGCQVGANAIVIASLPEHSVVVAPLGRLLPRSQKDDSGMTQ</sequence>
<evidence type="ECO:0000313" key="3">
    <source>
        <dbReference type="Proteomes" id="UP001575652"/>
    </source>
</evidence>
<reference evidence="2 3" key="1">
    <citation type="submission" date="2024-09" db="EMBL/GenBank/DDBJ databases">
        <authorList>
            <person name="Salinas-Garcia M.A."/>
            <person name="Prieme A."/>
        </authorList>
    </citation>
    <scope>NUCLEOTIDE SEQUENCE [LARGE SCALE GENOMIC DNA]</scope>
    <source>
        <strain evidence="2 3">DSM 21081</strain>
    </source>
</reference>
<accession>A0ABV4UK41</accession>
<protein>
    <recommendedName>
        <fullName evidence="1">Serine acetyltransferase</fullName>
    </recommendedName>
</protein>
<dbReference type="Proteomes" id="UP001575652">
    <property type="component" value="Unassembled WGS sequence"/>
</dbReference>
<dbReference type="PANTHER" id="PTHR42811">
    <property type="entry name" value="SERINE ACETYLTRANSFERASE"/>
    <property type="match status" value="1"/>
</dbReference>
<comment type="caution">
    <text evidence="2">The sequence shown here is derived from an EMBL/GenBank/DDBJ whole genome shotgun (WGS) entry which is preliminary data.</text>
</comment>
<dbReference type="EMBL" id="JBHDLJ010000003">
    <property type="protein sequence ID" value="MFB0833958.1"/>
    <property type="molecule type" value="Genomic_DNA"/>
</dbReference>
<gene>
    <name evidence="2" type="ORF">ACETWP_05090</name>
</gene>
<evidence type="ECO:0000313" key="2">
    <source>
        <dbReference type="EMBL" id="MFB0833958.1"/>
    </source>
</evidence>
<dbReference type="SUPFAM" id="SSF51161">
    <property type="entry name" value="Trimeric LpxA-like enzymes"/>
    <property type="match status" value="1"/>
</dbReference>
<evidence type="ECO:0000256" key="1">
    <source>
        <dbReference type="ARBA" id="ARBA00018522"/>
    </source>
</evidence>